<feature type="binding site" evidence="9">
    <location>
        <begin position="38"/>
        <end position="42"/>
    </location>
    <ligand>
        <name>substrate</name>
    </ligand>
</feature>
<feature type="binding site" evidence="9">
    <location>
        <position position="278"/>
    </location>
    <ligand>
        <name>K(+)</name>
        <dbReference type="ChEBI" id="CHEBI:29103"/>
    </ligand>
</feature>
<keyword evidence="5 9" id="KW-0067">ATP-binding</keyword>
<feature type="binding site" evidence="9">
    <location>
        <begin position="242"/>
        <end position="243"/>
    </location>
    <ligand>
        <name>ATP</name>
        <dbReference type="ChEBI" id="CHEBI:30616"/>
    </ligand>
</feature>
<dbReference type="HAMAP" id="MF_01987">
    <property type="entry name" value="Ribokinase"/>
    <property type="match status" value="1"/>
</dbReference>
<dbReference type="PANTHER" id="PTHR10584:SF166">
    <property type="entry name" value="RIBOKINASE"/>
    <property type="match status" value="1"/>
</dbReference>
<keyword evidence="3 9" id="KW-0547">Nucleotide-binding</keyword>
<keyword evidence="1 9" id="KW-0808">Transferase</keyword>
<dbReference type="Pfam" id="PF00294">
    <property type="entry name" value="PfkB"/>
    <property type="match status" value="1"/>
</dbReference>
<evidence type="ECO:0000313" key="11">
    <source>
        <dbReference type="EMBL" id="MDI9242974.1"/>
    </source>
</evidence>
<evidence type="ECO:0000256" key="3">
    <source>
        <dbReference type="ARBA" id="ARBA00022741"/>
    </source>
</evidence>
<keyword evidence="8 9" id="KW-0119">Carbohydrate metabolism</keyword>
<comment type="subunit">
    <text evidence="9">Homodimer.</text>
</comment>
<dbReference type="GO" id="GO:0004747">
    <property type="term" value="F:ribokinase activity"/>
    <property type="evidence" value="ECO:0007669"/>
    <property type="project" value="UniProtKB-UniRule"/>
</dbReference>
<comment type="caution">
    <text evidence="9">Lacks conserved residue(s) required for the propagation of feature annotation.</text>
</comment>
<reference evidence="11 12" key="1">
    <citation type="submission" date="2023-05" db="EMBL/GenBank/DDBJ databases">
        <title>[ruminococcus] sp. nov., isolated from a pig farm feces dump.</title>
        <authorList>
            <person name="Chang Y.-H."/>
        </authorList>
    </citation>
    <scope>NUCLEOTIDE SEQUENCE [LARGE SCALE GENOMIC DNA]</scope>
    <source>
        <strain evidence="11 12">YH-rum2234</strain>
    </source>
</reference>
<evidence type="ECO:0000256" key="4">
    <source>
        <dbReference type="ARBA" id="ARBA00022777"/>
    </source>
</evidence>
<keyword evidence="12" id="KW-1185">Reference proteome</keyword>
<dbReference type="GO" id="GO:0046872">
    <property type="term" value="F:metal ion binding"/>
    <property type="evidence" value="ECO:0007669"/>
    <property type="project" value="UniProtKB-KW"/>
</dbReference>
<keyword evidence="9" id="KW-0963">Cytoplasm</keyword>
<dbReference type="InterPro" id="IPR011611">
    <property type="entry name" value="PfkB_dom"/>
</dbReference>
<feature type="binding site" evidence="9">
    <location>
        <position position="243"/>
    </location>
    <ligand>
        <name>substrate</name>
    </ligand>
</feature>
<comment type="subcellular location">
    <subcellularLocation>
        <location evidence="9">Cytoplasm</location>
    </subcellularLocation>
</comment>
<feature type="binding site" evidence="9">
    <location>
        <begin position="211"/>
        <end position="216"/>
    </location>
    <ligand>
        <name>ATP</name>
        <dbReference type="ChEBI" id="CHEBI:30616"/>
    </ligand>
</feature>
<feature type="binding site" evidence="9">
    <location>
        <position position="239"/>
    </location>
    <ligand>
        <name>K(+)</name>
        <dbReference type="ChEBI" id="CHEBI:29103"/>
    </ligand>
</feature>
<comment type="pathway">
    <text evidence="9">Carbohydrate metabolism; D-ribose degradation; D-ribose 5-phosphate from beta-D-ribopyranose: step 2/2.</text>
</comment>
<feature type="domain" description="Carbohydrate kinase PfkB" evidence="10">
    <location>
        <begin position="3"/>
        <end position="285"/>
    </location>
</feature>
<feature type="binding site" evidence="9">
    <location>
        <begin position="10"/>
        <end position="12"/>
    </location>
    <ligand>
        <name>substrate</name>
    </ligand>
</feature>
<evidence type="ECO:0000256" key="2">
    <source>
        <dbReference type="ARBA" id="ARBA00022723"/>
    </source>
</evidence>
<organism evidence="11 12">
    <name type="scientific">Fusibacillus kribbianus</name>
    <dbReference type="NCBI Taxonomy" id="3044208"/>
    <lineage>
        <taxon>Bacteria</taxon>
        <taxon>Bacillati</taxon>
        <taxon>Bacillota</taxon>
        <taxon>Clostridia</taxon>
        <taxon>Lachnospirales</taxon>
        <taxon>Lachnospiraceae</taxon>
        <taxon>Fusibacillus</taxon>
    </lineage>
</organism>
<comment type="similarity">
    <text evidence="9">Belongs to the carbohydrate kinase PfkB family. Ribokinase subfamily.</text>
</comment>
<dbReference type="InterPro" id="IPR029056">
    <property type="entry name" value="Ribokinase-like"/>
</dbReference>
<dbReference type="GO" id="GO:0019303">
    <property type="term" value="P:D-ribose catabolic process"/>
    <property type="evidence" value="ECO:0007669"/>
    <property type="project" value="UniProtKB-UniRule"/>
</dbReference>
<comment type="activity regulation">
    <text evidence="9">Activated by a monovalent cation that binds near, but not in, the active site. The most likely occupant of the site in vivo is potassium. Ion binding induces a conformational change that may alter substrate affinity.</text>
</comment>
<comment type="cofactor">
    <cofactor evidence="9">
        <name>Mg(2+)</name>
        <dbReference type="ChEBI" id="CHEBI:18420"/>
    </cofactor>
    <text evidence="9">Requires a divalent cation, most likely magnesium in vivo, as an electrophilic catalyst to aid phosphoryl group transfer. It is the chelate of the metal and the nucleotide that is the actual substrate.</text>
</comment>
<keyword evidence="4 9" id="KW-0418">Kinase</keyword>
<sequence length="294" mass="32060">MKILNFGSLNVDYVYTVDHMVQPGETLASQKMEVFPGGKGLNQSISLARAGAEVYHAGQVGEDGLFLKKLCEENGVDCTYLKEIPGKNGNAVIQVDQSGQNCILLYGGSNRTLTKEFIDEVIGHFDSGDLILLQNEVNLMDYIIERAYEQEMIIALNPSPYNEAMEACDLSKVTYFLMNEIEGGQITGKTQPEDILDVMLERYPDAKVVLTLGKDGVVYRDKEEQCTQGIFKVKAVDTTAAGDTFTGYFLSGVLGGDPVAEALCMASKASAIAVSRQGASPSIPWKKEVEETEL</sequence>
<feature type="binding site" evidence="9">
    <location>
        <position position="282"/>
    </location>
    <ligand>
        <name>K(+)</name>
        <dbReference type="ChEBI" id="CHEBI:29103"/>
    </ligand>
</feature>
<feature type="binding site" evidence="9">
    <location>
        <position position="273"/>
    </location>
    <ligand>
        <name>K(+)</name>
        <dbReference type="ChEBI" id="CHEBI:29103"/>
    </ligand>
</feature>
<feature type="binding site" evidence="9">
    <location>
        <position position="237"/>
    </location>
    <ligand>
        <name>K(+)</name>
        <dbReference type="ChEBI" id="CHEBI:29103"/>
    </ligand>
</feature>
<name>A0AAP4BEC7_9FIRM</name>
<dbReference type="PANTHER" id="PTHR10584">
    <property type="entry name" value="SUGAR KINASE"/>
    <property type="match status" value="1"/>
</dbReference>
<dbReference type="GO" id="GO:0005524">
    <property type="term" value="F:ATP binding"/>
    <property type="evidence" value="ECO:0007669"/>
    <property type="project" value="UniProtKB-UniRule"/>
</dbReference>
<evidence type="ECO:0000256" key="8">
    <source>
        <dbReference type="ARBA" id="ARBA00023277"/>
    </source>
</evidence>
<dbReference type="CDD" id="cd01174">
    <property type="entry name" value="ribokinase"/>
    <property type="match status" value="1"/>
</dbReference>
<keyword evidence="6 9" id="KW-0460">Magnesium</keyword>
<evidence type="ECO:0000313" key="12">
    <source>
        <dbReference type="Proteomes" id="UP001300383"/>
    </source>
</evidence>
<dbReference type="SUPFAM" id="SSF53613">
    <property type="entry name" value="Ribokinase-like"/>
    <property type="match status" value="1"/>
</dbReference>
<protein>
    <recommendedName>
        <fullName evidence="9">Ribokinase</fullName>
        <shortName evidence="9">RK</shortName>
        <ecNumber evidence="9">2.7.1.15</ecNumber>
    </recommendedName>
</protein>
<dbReference type="InterPro" id="IPR011877">
    <property type="entry name" value="Ribokinase"/>
</dbReference>
<evidence type="ECO:0000256" key="6">
    <source>
        <dbReference type="ARBA" id="ARBA00022842"/>
    </source>
</evidence>
<comment type="catalytic activity">
    <reaction evidence="9">
        <text>D-ribose + ATP = D-ribose 5-phosphate + ADP + H(+)</text>
        <dbReference type="Rhea" id="RHEA:13697"/>
        <dbReference type="ChEBI" id="CHEBI:15378"/>
        <dbReference type="ChEBI" id="CHEBI:30616"/>
        <dbReference type="ChEBI" id="CHEBI:47013"/>
        <dbReference type="ChEBI" id="CHEBI:78346"/>
        <dbReference type="ChEBI" id="CHEBI:456216"/>
        <dbReference type="EC" id="2.7.1.15"/>
    </reaction>
</comment>
<accession>A0AAP4BEC7</accession>
<feature type="binding site" evidence="9">
    <location>
        <position position="276"/>
    </location>
    <ligand>
        <name>K(+)</name>
        <dbReference type="ChEBI" id="CHEBI:29103"/>
    </ligand>
</feature>
<dbReference type="Proteomes" id="UP001300383">
    <property type="component" value="Unassembled WGS sequence"/>
</dbReference>
<evidence type="ECO:0000256" key="5">
    <source>
        <dbReference type="ARBA" id="ARBA00022840"/>
    </source>
</evidence>
<evidence type="ECO:0000259" key="10">
    <source>
        <dbReference type="Pfam" id="PF00294"/>
    </source>
</evidence>
<evidence type="ECO:0000256" key="1">
    <source>
        <dbReference type="ARBA" id="ARBA00022679"/>
    </source>
</evidence>
<dbReference type="GO" id="GO:0005737">
    <property type="term" value="C:cytoplasm"/>
    <property type="evidence" value="ECO:0007669"/>
    <property type="project" value="UniProtKB-SubCell"/>
</dbReference>
<keyword evidence="2 9" id="KW-0479">Metal-binding</keyword>
<dbReference type="EC" id="2.7.1.15" evidence="9"/>
<comment type="function">
    <text evidence="9">Catalyzes the phosphorylation of ribose at O-5 in a reaction requiring ATP and magnesium. The resulting D-ribose-5-phosphate can then be used either for sythesis of nucleotides, histidine, and tryptophan, or as a component of the pentose phosphate pathway.</text>
</comment>
<dbReference type="RefSeq" id="WP_283231409.1">
    <property type="nucleotide sequence ID" value="NZ_JASGBQ010000022.1"/>
</dbReference>
<evidence type="ECO:0000256" key="7">
    <source>
        <dbReference type="ARBA" id="ARBA00022958"/>
    </source>
</evidence>
<feature type="binding site" evidence="9">
    <location>
        <position position="136"/>
    </location>
    <ligand>
        <name>substrate</name>
    </ligand>
</feature>
<feature type="binding site" evidence="9">
    <location>
        <position position="179"/>
    </location>
    <ligand>
        <name>ATP</name>
        <dbReference type="ChEBI" id="CHEBI:30616"/>
    </ligand>
</feature>
<proteinExistence type="inferred from homology"/>
<keyword evidence="7 9" id="KW-0630">Potassium</keyword>
<dbReference type="PRINTS" id="PR00990">
    <property type="entry name" value="RIBOKINASE"/>
</dbReference>
<dbReference type="EMBL" id="JASGBQ010000022">
    <property type="protein sequence ID" value="MDI9242974.1"/>
    <property type="molecule type" value="Genomic_DNA"/>
</dbReference>
<feature type="active site" description="Proton acceptor" evidence="9">
    <location>
        <position position="243"/>
    </location>
</feature>
<dbReference type="Gene3D" id="3.40.1190.20">
    <property type="match status" value="1"/>
</dbReference>
<gene>
    <name evidence="9" type="primary">rbsK</name>
    <name evidence="11" type="ORF">QJ036_10900</name>
</gene>
<dbReference type="InterPro" id="IPR002139">
    <property type="entry name" value="Ribo/fructo_kinase"/>
</dbReference>
<evidence type="ECO:0000256" key="9">
    <source>
        <dbReference type="HAMAP-Rule" id="MF_01987"/>
    </source>
</evidence>
<comment type="caution">
    <text evidence="11">The sequence shown here is derived from an EMBL/GenBank/DDBJ whole genome shotgun (WGS) entry which is preliminary data.</text>
</comment>
<dbReference type="AlphaFoldDB" id="A0AAP4BEC7"/>